<keyword evidence="3" id="KW-1185">Reference proteome</keyword>
<proteinExistence type="predicted"/>
<feature type="domain" description="DinB-like" evidence="1">
    <location>
        <begin position="15"/>
        <end position="150"/>
    </location>
</feature>
<comment type="caution">
    <text evidence="2">The sequence shown here is derived from an EMBL/GenBank/DDBJ whole genome shotgun (WGS) entry which is preliminary data.</text>
</comment>
<sequence>MDVERERVLEAFRDYEMYLASLRTSIKNDEDAREPIAEGKWSIAEIILHLAEWDRFIREERLPFIRSGKAFASYPEVDDFNRRAVTKVDELKFPDILAHAQKRRALVGKEIEKLEPHEWSAPFTIGDSKVSFASYFEGIVEHDRHHIRQIDSFLTEKKQRS</sequence>
<evidence type="ECO:0000259" key="1">
    <source>
        <dbReference type="Pfam" id="PF12867"/>
    </source>
</evidence>
<name>A0A3M8P557_9BACL</name>
<dbReference type="Proteomes" id="UP000275473">
    <property type="component" value="Unassembled WGS sequence"/>
</dbReference>
<organism evidence="2 3">
    <name type="scientific">Planococcus salinus</name>
    <dbReference type="NCBI Taxonomy" id="1848460"/>
    <lineage>
        <taxon>Bacteria</taxon>
        <taxon>Bacillati</taxon>
        <taxon>Bacillota</taxon>
        <taxon>Bacilli</taxon>
        <taxon>Bacillales</taxon>
        <taxon>Caryophanaceae</taxon>
        <taxon>Planococcus</taxon>
    </lineage>
</organism>
<dbReference type="SUPFAM" id="SSF109854">
    <property type="entry name" value="DinB/YfiT-like putative metalloenzymes"/>
    <property type="match status" value="1"/>
</dbReference>
<gene>
    <name evidence="2" type="ORF">EEX84_15110</name>
</gene>
<reference evidence="2 3" key="1">
    <citation type="journal article" date="2018" name="Int. J. Syst. Evol. Microbiol.">
        <title>Planococcus salinus sp. nov., a moderately halophilic bacterium isolated from a saline-alkali soil.</title>
        <authorList>
            <person name="Gan L."/>
        </authorList>
    </citation>
    <scope>NUCLEOTIDE SEQUENCE [LARGE SCALE GENOMIC DNA]</scope>
    <source>
        <strain evidence="2 3">LCB217</strain>
    </source>
</reference>
<dbReference type="AlphaFoldDB" id="A0A3M8P557"/>
<evidence type="ECO:0000313" key="2">
    <source>
        <dbReference type="EMBL" id="RNF38344.1"/>
    </source>
</evidence>
<dbReference type="InterPro" id="IPR024775">
    <property type="entry name" value="DinB-like"/>
</dbReference>
<dbReference type="Pfam" id="PF12867">
    <property type="entry name" value="DinB_2"/>
    <property type="match status" value="1"/>
</dbReference>
<evidence type="ECO:0000313" key="3">
    <source>
        <dbReference type="Proteomes" id="UP000275473"/>
    </source>
</evidence>
<dbReference type="Gene3D" id="1.20.120.450">
    <property type="entry name" value="dinb family like domain"/>
    <property type="match status" value="1"/>
</dbReference>
<dbReference type="InterPro" id="IPR034660">
    <property type="entry name" value="DinB/YfiT-like"/>
</dbReference>
<protein>
    <submittedName>
        <fullName evidence="2">DinB family protein</fullName>
    </submittedName>
</protein>
<accession>A0A3M8P557</accession>
<dbReference type="EMBL" id="RIAX01000016">
    <property type="protein sequence ID" value="RNF38344.1"/>
    <property type="molecule type" value="Genomic_DNA"/>
</dbReference>